<reference evidence="2" key="1">
    <citation type="submission" date="2022-08" db="EMBL/GenBank/DDBJ databases">
        <title>Genomic Encyclopedia of Type Strains, Phase III (KMG-III): the genomes of soil and plant-associated and newly described type strains.</title>
        <authorList>
            <person name="Whitman W."/>
        </authorList>
    </citation>
    <scope>NUCLEOTIDE SEQUENCE</scope>
    <source>
        <strain evidence="2">HMT 1</strain>
    </source>
</reference>
<comment type="caution">
    <text evidence="2">The sequence shown here is derived from an EMBL/GenBank/DDBJ whole genome shotgun (WGS) entry which is preliminary data.</text>
</comment>
<keyword evidence="3" id="KW-1185">Reference proteome</keyword>
<gene>
    <name evidence="2" type="ORF">J2T55_000841</name>
</gene>
<name>A0AAE3HLW3_9GAMM</name>
<dbReference type="EMBL" id="JANUCT010000004">
    <property type="protein sequence ID" value="MCS3902837.1"/>
    <property type="molecule type" value="Genomic_DNA"/>
</dbReference>
<feature type="region of interest" description="Disordered" evidence="1">
    <location>
        <begin position="67"/>
        <end position="89"/>
    </location>
</feature>
<organism evidence="2 3">
    <name type="scientific">Methylohalomonas lacus</name>
    <dbReference type="NCBI Taxonomy" id="398773"/>
    <lineage>
        <taxon>Bacteria</taxon>
        <taxon>Pseudomonadati</taxon>
        <taxon>Pseudomonadota</taxon>
        <taxon>Gammaproteobacteria</taxon>
        <taxon>Methylohalomonadales</taxon>
        <taxon>Methylohalomonadaceae</taxon>
        <taxon>Methylohalomonas</taxon>
    </lineage>
</organism>
<evidence type="ECO:0000313" key="2">
    <source>
        <dbReference type="EMBL" id="MCS3902837.1"/>
    </source>
</evidence>
<sequence>MGRLSENKIKKTFKQYLLTLASNTLQCASMVDDDVISQKPPQQQAIPGVDVLKSKWKQHASSSGIAWDRFSEDETAKSVGHGQKTTSSV</sequence>
<evidence type="ECO:0000313" key="3">
    <source>
        <dbReference type="Proteomes" id="UP001204445"/>
    </source>
</evidence>
<accession>A0AAE3HLW3</accession>
<dbReference type="RefSeq" id="WP_259054424.1">
    <property type="nucleotide sequence ID" value="NZ_JANUCT010000004.1"/>
</dbReference>
<dbReference type="AlphaFoldDB" id="A0AAE3HLW3"/>
<protein>
    <submittedName>
        <fullName evidence="2">Uncharacterized protein</fullName>
    </submittedName>
</protein>
<evidence type="ECO:0000256" key="1">
    <source>
        <dbReference type="SAM" id="MobiDB-lite"/>
    </source>
</evidence>
<dbReference type="Proteomes" id="UP001204445">
    <property type="component" value="Unassembled WGS sequence"/>
</dbReference>
<proteinExistence type="predicted"/>